<proteinExistence type="predicted"/>
<dbReference type="OMA" id="VEDMWFS"/>
<evidence type="ECO:0000256" key="3">
    <source>
        <dbReference type="ARBA" id="ARBA00023069"/>
    </source>
</evidence>
<evidence type="ECO:0000256" key="2">
    <source>
        <dbReference type="ARBA" id="ARBA00022846"/>
    </source>
</evidence>
<dbReference type="Proteomes" id="UP000008792">
    <property type="component" value="Unassembled WGS sequence"/>
</dbReference>
<dbReference type="STRING" id="7244.B4LI56"/>
<reference evidence="6 7" key="1">
    <citation type="journal article" date="2007" name="Nature">
        <title>Evolution of genes and genomes on the Drosophila phylogeny.</title>
        <authorList>
            <consortium name="Drosophila 12 Genomes Consortium"/>
            <person name="Clark A.G."/>
            <person name="Eisen M.B."/>
            <person name="Smith D.R."/>
            <person name="Bergman C.M."/>
            <person name="Oliver B."/>
            <person name="Markow T.A."/>
            <person name="Kaufman T.C."/>
            <person name="Kellis M."/>
            <person name="Gelbart W."/>
            <person name="Iyer V.N."/>
            <person name="Pollard D.A."/>
            <person name="Sackton T.B."/>
            <person name="Larracuente A.M."/>
            <person name="Singh N.D."/>
            <person name="Abad J.P."/>
            <person name="Abt D.N."/>
            <person name="Adryan B."/>
            <person name="Aguade M."/>
            <person name="Akashi H."/>
            <person name="Anderson W.W."/>
            <person name="Aquadro C.F."/>
            <person name="Ardell D.H."/>
            <person name="Arguello R."/>
            <person name="Artieri C.G."/>
            <person name="Barbash D.A."/>
            <person name="Barker D."/>
            <person name="Barsanti P."/>
            <person name="Batterham P."/>
            <person name="Batzoglou S."/>
            <person name="Begun D."/>
            <person name="Bhutkar A."/>
            <person name="Blanco E."/>
            <person name="Bosak S.A."/>
            <person name="Bradley R.K."/>
            <person name="Brand A.D."/>
            <person name="Brent M.R."/>
            <person name="Brooks A.N."/>
            <person name="Brown R.H."/>
            <person name="Butlin R.K."/>
            <person name="Caggese C."/>
            <person name="Calvi B.R."/>
            <person name="Bernardo de Carvalho A."/>
            <person name="Caspi A."/>
            <person name="Castrezana S."/>
            <person name="Celniker S.E."/>
            <person name="Chang J.L."/>
            <person name="Chapple C."/>
            <person name="Chatterji S."/>
            <person name="Chinwalla A."/>
            <person name="Civetta A."/>
            <person name="Clifton S.W."/>
            <person name="Comeron J.M."/>
            <person name="Costello J.C."/>
            <person name="Coyne J.A."/>
            <person name="Daub J."/>
            <person name="David R.G."/>
            <person name="Delcher A.L."/>
            <person name="Delehaunty K."/>
            <person name="Do C.B."/>
            <person name="Ebling H."/>
            <person name="Edwards K."/>
            <person name="Eickbush T."/>
            <person name="Evans J.D."/>
            <person name="Filipski A."/>
            <person name="Findeiss S."/>
            <person name="Freyhult E."/>
            <person name="Fulton L."/>
            <person name="Fulton R."/>
            <person name="Garcia A.C."/>
            <person name="Gardiner A."/>
            <person name="Garfield D.A."/>
            <person name="Garvin B.E."/>
            <person name="Gibson G."/>
            <person name="Gilbert D."/>
            <person name="Gnerre S."/>
            <person name="Godfrey J."/>
            <person name="Good R."/>
            <person name="Gotea V."/>
            <person name="Gravely B."/>
            <person name="Greenberg A.J."/>
            <person name="Griffiths-Jones S."/>
            <person name="Gross S."/>
            <person name="Guigo R."/>
            <person name="Gustafson E.A."/>
            <person name="Haerty W."/>
            <person name="Hahn M.W."/>
            <person name="Halligan D.L."/>
            <person name="Halpern A.L."/>
            <person name="Halter G.M."/>
            <person name="Han M.V."/>
            <person name="Heger A."/>
            <person name="Hillier L."/>
            <person name="Hinrichs A.S."/>
            <person name="Holmes I."/>
            <person name="Hoskins R.A."/>
            <person name="Hubisz M.J."/>
            <person name="Hultmark D."/>
            <person name="Huntley M.A."/>
            <person name="Jaffe D.B."/>
            <person name="Jagadeeshan S."/>
            <person name="Jeck W.R."/>
            <person name="Johnson J."/>
            <person name="Jones C.D."/>
            <person name="Jordan W.C."/>
            <person name="Karpen G.H."/>
            <person name="Kataoka E."/>
            <person name="Keightley P.D."/>
            <person name="Kheradpour P."/>
            <person name="Kirkness E.F."/>
            <person name="Koerich L.B."/>
            <person name="Kristiansen K."/>
            <person name="Kudrna D."/>
            <person name="Kulathinal R.J."/>
            <person name="Kumar S."/>
            <person name="Kwok R."/>
            <person name="Lander E."/>
            <person name="Langley C.H."/>
            <person name="Lapoint R."/>
            <person name="Lazzaro B.P."/>
            <person name="Lee S.J."/>
            <person name="Levesque L."/>
            <person name="Li R."/>
            <person name="Lin C.F."/>
            <person name="Lin M.F."/>
            <person name="Lindblad-Toh K."/>
            <person name="Llopart A."/>
            <person name="Long M."/>
            <person name="Low L."/>
            <person name="Lozovsky E."/>
            <person name="Lu J."/>
            <person name="Luo M."/>
            <person name="Machado C.A."/>
            <person name="Makalowski W."/>
            <person name="Marzo M."/>
            <person name="Matsuda M."/>
            <person name="Matzkin L."/>
            <person name="McAllister B."/>
            <person name="McBride C.S."/>
            <person name="McKernan B."/>
            <person name="McKernan K."/>
            <person name="Mendez-Lago M."/>
            <person name="Minx P."/>
            <person name="Mollenhauer M.U."/>
            <person name="Montooth K."/>
            <person name="Mount S.M."/>
            <person name="Mu X."/>
            <person name="Myers E."/>
            <person name="Negre B."/>
            <person name="Newfeld S."/>
            <person name="Nielsen R."/>
            <person name="Noor M.A."/>
            <person name="O'Grady P."/>
            <person name="Pachter L."/>
            <person name="Papaceit M."/>
            <person name="Parisi M.J."/>
            <person name="Parisi M."/>
            <person name="Parts L."/>
            <person name="Pedersen J.S."/>
            <person name="Pesole G."/>
            <person name="Phillippy A.M."/>
            <person name="Ponting C.P."/>
            <person name="Pop M."/>
            <person name="Porcelli D."/>
            <person name="Powell J.R."/>
            <person name="Prohaska S."/>
            <person name="Pruitt K."/>
            <person name="Puig M."/>
            <person name="Quesneville H."/>
            <person name="Ram K.R."/>
            <person name="Rand D."/>
            <person name="Rasmussen M.D."/>
            <person name="Reed L.K."/>
            <person name="Reenan R."/>
            <person name="Reily A."/>
            <person name="Remington K.A."/>
            <person name="Rieger T.T."/>
            <person name="Ritchie M.G."/>
            <person name="Robin C."/>
            <person name="Rogers Y.H."/>
            <person name="Rohde C."/>
            <person name="Rozas J."/>
            <person name="Rubenfield M.J."/>
            <person name="Ruiz A."/>
            <person name="Russo S."/>
            <person name="Salzberg S.L."/>
            <person name="Sanchez-Gracia A."/>
            <person name="Saranga D.J."/>
            <person name="Sato H."/>
            <person name="Schaeffer S.W."/>
            <person name="Schatz M.C."/>
            <person name="Schlenke T."/>
            <person name="Schwartz R."/>
            <person name="Segarra C."/>
            <person name="Singh R.S."/>
            <person name="Sirot L."/>
            <person name="Sirota M."/>
            <person name="Sisneros N.B."/>
            <person name="Smith C.D."/>
            <person name="Smith T.F."/>
            <person name="Spieth J."/>
            <person name="Stage D.E."/>
            <person name="Stark A."/>
            <person name="Stephan W."/>
            <person name="Strausberg R.L."/>
            <person name="Strempel S."/>
            <person name="Sturgill D."/>
            <person name="Sutton G."/>
            <person name="Sutton G.G."/>
            <person name="Tao W."/>
            <person name="Teichmann S."/>
            <person name="Tobari Y.N."/>
            <person name="Tomimura Y."/>
            <person name="Tsolas J.M."/>
            <person name="Valente V.L."/>
            <person name="Venter E."/>
            <person name="Venter J.C."/>
            <person name="Vicario S."/>
            <person name="Vieira F.G."/>
            <person name="Vilella A.J."/>
            <person name="Villasante A."/>
            <person name="Walenz B."/>
            <person name="Wang J."/>
            <person name="Wasserman M."/>
            <person name="Watts T."/>
            <person name="Wilson D."/>
            <person name="Wilson R.K."/>
            <person name="Wing R.A."/>
            <person name="Wolfner M.F."/>
            <person name="Wong A."/>
            <person name="Wong G.K."/>
            <person name="Wu C.I."/>
            <person name="Wu G."/>
            <person name="Yamamoto D."/>
            <person name="Yang H.P."/>
            <person name="Yang S.P."/>
            <person name="Yorke J.A."/>
            <person name="Yoshida K."/>
            <person name="Zdobnov E."/>
            <person name="Zhang P."/>
            <person name="Zhang Y."/>
            <person name="Zimin A.V."/>
            <person name="Baldwin J."/>
            <person name="Abdouelleil A."/>
            <person name="Abdulkadir J."/>
            <person name="Abebe A."/>
            <person name="Abera B."/>
            <person name="Abreu J."/>
            <person name="Acer S.C."/>
            <person name="Aftuck L."/>
            <person name="Alexander A."/>
            <person name="An P."/>
            <person name="Anderson E."/>
            <person name="Anderson S."/>
            <person name="Arachi H."/>
            <person name="Azer M."/>
            <person name="Bachantsang P."/>
            <person name="Barry A."/>
            <person name="Bayul T."/>
            <person name="Berlin A."/>
            <person name="Bessette D."/>
            <person name="Bloom T."/>
            <person name="Blye J."/>
            <person name="Boguslavskiy L."/>
            <person name="Bonnet C."/>
            <person name="Boukhgalter B."/>
            <person name="Bourzgui I."/>
            <person name="Brown A."/>
            <person name="Cahill P."/>
            <person name="Channer S."/>
            <person name="Cheshatsang Y."/>
            <person name="Chuda L."/>
            <person name="Citroen M."/>
            <person name="Collymore A."/>
            <person name="Cooke P."/>
            <person name="Costello M."/>
            <person name="D'Aco K."/>
            <person name="Daza R."/>
            <person name="De Haan G."/>
            <person name="DeGray S."/>
            <person name="DeMaso C."/>
            <person name="Dhargay N."/>
            <person name="Dooley K."/>
            <person name="Dooley E."/>
            <person name="Doricent M."/>
            <person name="Dorje P."/>
            <person name="Dorjee K."/>
            <person name="Dupes A."/>
            <person name="Elong R."/>
            <person name="Falk J."/>
            <person name="Farina A."/>
            <person name="Faro S."/>
            <person name="Ferguson D."/>
            <person name="Fisher S."/>
            <person name="Foley C.D."/>
            <person name="Franke A."/>
            <person name="Friedrich D."/>
            <person name="Gadbois L."/>
            <person name="Gearin G."/>
            <person name="Gearin C.R."/>
            <person name="Giannoukos G."/>
            <person name="Goode T."/>
            <person name="Graham J."/>
            <person name="Grandbois E."/>
            <person name="Grewal S."/>
            <person name="Gyaltsen K."/>
            <person name="Hafez N."/>
            <person name="Hagos B."/>
            <person name="Hall J."/>
            <person name="Henson C."/>
            <person name="Hollinger A."/>
            <person name="Honan T."/>
            <person name="Huard M.D."/>
            <person name="Hughes L."/>
            <person name="Hurhula B."/>
            <person name="Husby M.E."/>
            <person name="Kamat A."/>
            <person name="Kanga B."/>
            <person name="Kashin S."/>
            <person name="Khazanovich D."/>
            <person name="Kisner P."/>
            <person name="Lance K."/>
            <person name="Lara M."/>
            <person name="Lee W."/>
            <person name="Lennon N."/>
            <person name="Letendre F."/>
            <person name="LeVine R."/>
            <person name="Lipovsky A."/>
            <person name="Liu X."/>
            <person name="Liu J."/>
            <person name="Liu S."/>
            <person name="Lokyitsang T."/>
            <person name="Lokyitsang Y."/>
            <person name="Lubonja R."/>
            <person name="Lui A."/>
            <person name="MacDonald P."/>
            <person name="Magnisalis V."/>
            <person name="Maru K."/>
            <person name="Matthews C."/>
            <person name="McCusker W."/>
            <person name="McDonough S."/>
            <person name="Mehta T."/>
            <person name="Meldrim J."/>
            <person name="Meneus L."/>
            <person name="Mihai O."/>
            <person name="Mihalev A."/>
            <person name="Mihova T."/>
            <person name="Mittelman R."/>
            <person name="Mlenga V."/>
            <person name="Montmayeur A."/>
            <person name="Mulrain L."/>
            <person name="Navidi A."/>
            <person name="Naylor J."/>
            <person name="Negash T."/>
            <person name="Nguyen T."/>
            <person name="Nguyen N."/>
            <person name="Nicol R."/>
            <person name="Norbu C."/>
            <person name="Norbu N."/>
            <person name="Novod N."/>
            <person name="O'Neill B."/>
            <person name="Osman S."/>
            <person name="Markiewicz E."/>
            <person name="Oyono O.L."/>
            <person name="Patti C."/>
            <person name="Phunkhang P."/>
            <person name="Pierre F."/>
            <person name="Priest M."/>
            <person name="Raghuraman S."/>
            <person name="Rege F."/>
            <person name="Reyes R."/>
            <person name="Rise C."/>
            <person name="Rogov P."/>
            <person name="Ross K."/>
            <person name="Ryan E."/>
            <person name="Settipalli S."/>
            <person name="Shea T."/>
            <person name="Sherpa N."/>
            <person name="Shi L."/>
            <person name="Shih D."/>
            <person name="Sparrow T."/>
            <person name="Spaulding J."/>
            <person name="Stalker J."/>
            <person name="Stange-Thomann N."/>
            <person name="Stavropoulos S."/>
            <person name="Stone C."/>
            <person name="Strader C."/>
            <person name="Tesfaye S."/>
            <person name="Thomson T."/>
            <person name="Thoulutsang Y."/>
            <person name="Thoulutsang D."/>
            <person name="Topham K."/>
            <person name="Topping I."/>
            <person name="Tsamla T."/>
            <person name="Vassiliev H."/>
            <person name="Vo A."/>
            <person name="Wangchuk T."/>
            <person name="Wangdi T."/>
            <person name="Weiand M."/>
            <person name="Wilkinson J."/>
            <person name="Wilson A."/>
            <person name="Yadav S."/>
            <person name="Young G."/>
            <person name="Yu Q."/>
            <person name="Zembek L."/>
            <person name="Zhong D."/>
            <person name="Zimmer A."/>
            <person name="Zwirko Z."/>
            <person name="Jaffe D.B."/>
            <person name="Alvarez P."/>
            <person name="Brockman W."/>
            <person name="Butler J."/>
            <person name="Chin C."/>
            <person name="Gnerre S."/>
            <person name="Grabherr M."/>
            <person name="Kleber M."/>
            <person name="Mauceli E."/>
            <person name="MacCallum I."/>
        </authorList>
    </citation>
    <scope>NUCLEOTIDE SEQUENCE [LARGE SCALE GENOMIC DNA]</scope>
    <source>
        <strain evidence="7">Tucson 15010-1051.87</strain>
    </source>
</reference>
<dbReference type="HOGENOM" id="CLU_059240_0_0_1"/>
<evidence type="ECO:0000256" key="5">
    <source>
        <dbReference type="SAM" id="MobiDB-lite"/>
    </source>
</evidence>
<dbReference type="OrthoDB" id="300500at2759"/>
<keyword evidence="7" id="KW-1185">Reference proteome</keyword>
<evidence type="ECO:0000256" key="4">
    <source>
        <dbReference type="ARBA" id="ARBA00023273"/>
    </source>
</evidence>
<feature type="region of interest" description="Disordered" evidence="5">
    <location>
        <begin position="285"/>
        <end position="325"/>
    </location>
</feature>
<keyword evidence="2" id="KW-0282">Flagellum</keyword>
<dbReference type="PANTHER" id="PTHR46437:SF1">
    <property type="entry name" value="MORN REPEAT-CONTAINING PROTEIN 5"/>
    <property type="match status" value="1"/>
</dbReference>
<evidence type="ECO:0008006" key="8">
    <source>
        <dbReference type="Google" id="ProtNLM"/>
    </source>
</evidence>
<dbReference type="eggNOG" id="KOG0231">
    <property type="taxonomic scope" value="Eukaryota"/>
</dbReference>
<name>B4LI56_DROVI</name>
<dbReference type="PhylomeDB" id="B4LI56"/>
<comment type="subcellular location">
    <subcellularLocation>
        <location evidence="1">Cell projection</location>
        <location evidence="1">Cilium</location>
        <location evidence="1">Flagellum</location>
    </subcellularLocation>
</comment>
<dbReference type="GO" id="GO:0031514">
    <property type="term" value="C:motile cilium"/>
    <property type="evidence" value="ECO:0007669"/>
    <property type="project" value="UniProtKB-SubCell"/>
</dbReference>
<gene>
    <name evidence="6" type="primary">Dvir\GJ12020</name>
    <name evidence="6" type="ORF">Dvir_GJ12020</name>
</gene>
<keyword evidence="3" id="KW-0969">Cilium</keyword>
<dbReference type="SMR" id="B4LI56"/>
<organism evidence="6 7">
    <name type="scientific">Drosophila virilis</name>
    <name type="common">Fruit fly</name>
    <dbReference type="NCBI Taxonomy" id="7244"/>
    <lineage>
        <taxon>Eukaryota</taxon>
        <taxon>Metazoa</taxon>
        <taxon>Ecdysozoa</taxon>
        <taxon>Arthropoda</taxon>
        <taxon>Hexapoda</taxon>
        <taxon>Insecta</taxon>
        <taxon>Pterygota</taxon>
        <taxon>Neoptera</taxon>
        <taxon>Endopterygota</taxon>
        <taxon>Diptera</taxon>
        <taxon>Brachycera</taxon>
        <taxon>Muscomorpha</taxon>
        <taxon>Ephydroidea</taxon>
        <taxon>Drosophilidae</taxon>
        <taxon>Drosophila</taxon>
    </lineage>
</organism>
<evidence type="ECO:0000313" key="6">
    <source>
        <dbReference type="EMBL" id="EDW69623.1"/>
    </source>
</evidence>
<sequence>MSLNQTDVASIRFLTGSSFEGSWNESVRMMDGFGSYRYPDGSEYRGRFVEGKFHGYGHLKLTQPFRFTIKGEFERGKLVTIEDMWFNDGLHVQGSFQDDQFMCDDWDYLTPSDRRYQTERFYGQQPVGPTAYLTSTLLARTVPHKCYDVEEGIFNAKTGWLCERPPPFSKAVYVGCPQEKAWIMRHCRGERKENVREPLPSFCRQIINNNLETELSQLKDITIYAPDKEVHRERYFPKLCRDSIAADSQTADQKKIPFTRPPFQKIKTTTELCLLARFAKEQEQAKQQRLSDKMPPARARVWTSSSDPLSGDSGATNTISKSPSDVSLHTNVKTFYDNAFPMIQKIPTGSLHVVQSNMKRPGSFVDITGSVFEL</sequence>
<dbReference type="Gene3D" id="2.20.110.10">
    <property type="entry name" value="Histone H3 K4-specific methyltransferase SET7/9 N-terminal domain"/>
    <property type="match status" value="1"/>
</dbReference>
<dbReference type="EMBL" id="CH940647">
    <property type="protein sequence ID" value="EDW69623.1"/>
    <property type="molecule type" value="Genomic_DNA"/>
</dbReference>
<dbReference type="KEGG" id="dvi:6623445"/>
<dbReference type="InterPro" id="IPR042814">
    <property type="entry name" value="Morn5"/>
</dbReference>
<dbReference type="InParanoid" id="B4LI56"/>
<accession>B4LI56</accession>
<keyword evidence="4" id="KW-0966">Cell projection</keyword>
<protein>
    <recommendedName>
        <fullName evidence="8">MORN repeat-containing protein 5</fullName>
    </recommendedName>
</protein>
<evidence type="ECO:0000313" key="7">
    <source>
        <dbReference type="Proteomes" id="UP000008792"/>
    </source>
</evidence>
<evidence type="ECO:0000256" key="1">
    <source>
        <dbReference type="ARBA" id="ARBA00004230"/>
    </source>
</evidence>
<dbReference type="SUPFAM" id="SSF82185">
    <property type="entry name" value="Histone H3 K4-specific methyltransferase SET7/9 N-terminal domain"/>
    <property type="match status" value="1"/>
</dbReference>
<dbReference type="PANTHER" id="PTHR46437">
    <property type="entry name" value="MORN REPEAT-CONTAINING PROTEIN 5"/>
    <property type="match status" value="1"/>
</dbReference>
<feature type="compositionally biased region" description="Polar residues" evidence="5">
    <location>
        <begin position="302"/>
        <end position="325"/>
    </location>
</feature>
<dbReference type="AlphaFoldDB" id="B4LI56"/>